<gene>
    <name evidence="6" type="ORF">SAMN05421813_11164</name>
</gene>
<name>A0A1G9SXC6_9SPHI</name>
<evidence type="ECO:0000259" key="5">
    <source>
        <dbReference type="PROSITE" id="PS51296"/>
    </source>
</evidence>
<organism evidence="6 7">
    <name type="scientific">Daejeonella rubra</name>
    <dbReference type="NCBI Taxonomy" id="990371"/>
    <lineage>
        <taxon>Bacteria</taxon>
        <taxon>Pseudomonadati</taxon>
        <taxon>Bacteroidota</taxon>
        <taxon>Sphingobacteriia</taxon>
        <taxon>Sphingobacteriales</taxon>
        <taxon>Sphingobacteriaceae</taxon>
        <taxon>Daejeonella</taxon>
    </lineage>
</organism>
<evidence type="ECO:0000313" key="6">
    <source>
        <dbReference type="EMBL" id="SDM40083.1"/>
    </source>
</evidence>
<dbReference type="Proteomes" id="UP000199226">
    <property type="component" value="Unassembled WGS sequence"/>
</dbReference>
<dbReference type="GO" id="GO:0051537">
    <property type="term" value="F:2 iron, 2 sulfur cluster binding"/>
    <property type="evidence" value="ECO:0007669"/>
    <property type="project" value="UniProtKB-KW"/>
</dbReference>
<accession>A0A1G9SXC6</accession>
<dbReference type="Gene3D" id="2.102.10.10">
    <property type="entry name" value="Rieske [2Fe-2S] iron-sulphur domain"/>
    <property type="match status" value="1"/>
</dbReference>
<evidence type="ECO:0000256" key="2">
    <source>
        <dbReference type="ARBA" id="ARBA00022723"/>
    </source>
</evidence>
<dbReference type="GO" id="GO:0046872">
    <property type="term" value="F:metal ion binding"/>
    <property type="evidence" value="ECO:0007669"/>
    <property type="project" value="UniProtKB-KW"/>
</dbReference>
<keyword evidence="1" id="KW-0001">2Fe-2S</keyword>
<proteinExistence type="predicted"/>
<protein>
    <recommendedName>
        <fullName evidence="5">Rieske domain-containing protein</fullName>
    </recommendedName>
</protein>
<evidence type="ECO:0000256" key="4">
    <source>
        <dbReference type="ARBA" id="ARBA00023014"/>
    </source>
</evidence>
<sequence length="138" mass="15345">MRVYLVYIFILSTLISCSKDNLDRIPDVYVSYKITLQEFNIRSQNGLLVVNNQANTGVAGLIIYRRADGAYVAYDRCSSVDPQKRCAIVPDDPNLTATDPCSGAKFSLFDGSPVKAPAQRALKEYKVIITNFDLMVVN</sequence>
<keyword evidence="7" id="KW-1185">Reference proteome</keyword>
<feature type="domain" description="Rieske" evidence="5">
    <location>
        <begin position="61"/>
        <end position="136"/>
    </location>
</feature>
<dbReference type="EMBL" id="FNHH01000011">
    <property type="protein sequence ID" value="SDM40083.1"/>
    <property type="molecule type" value="Genomic_DNA"/>
</dbReference>
<evidence type="ECO:0000256" key="1">
    <source>
        <dbReference type="ARBA" id="ARBA00022714"/>
    </source>
</evidence>
<dbReference type="InterPro" id="IPR036922">
    <property type="entry name" value="Rieske_2Fe-2S_sf"/>
</dbReference>
<dbReference type="STRING" id="990371.SAMN05421813_11164"/>
<dbReference type="InterPro" id="IPR017941">
    <property type="entry name" value="Rieske_2Fe-2S"/>
</dbReference>
<dbReference type="SUPFAM" id="SSF50022">
    <property type="entry name" value="ISP domain"/>
    <property type="match status" value="1"/>
</dbReference>
<keyword evidence="3" id="KW-0408">Iron</keyword>
<evidence type="ECO:0000313" key="7">
    <source>
        <dbReference type="Proteomes" id="UP000199226"/>
    </source>
</evidence>
<reference evidence="7" key="1">
    <citation type="submission" date="2016-10" db="EMBL/GenBank/DDBJ databases">
        <authorList>
            <person name="Varghese N."/>
            <person name="Submissions S."/>
        </authorList>
    </citation>
    <scope>NUCLEOTIDE SEQUENCE [LARGE SCALE GENOMIC DNA]</scope>
    <source>
        <strain evidence="7">DSM 24536</strain>
    </source>
</reference>
<evidence type="ECO:0000256" key="3">
    <source>
        <dbReference type="ARBA" id="ARBA00023004"/>
    </source>
</evidence>
<dbReference type="RefSeq" id="WP_090704301.1">
    <property type="nucleotide sequence ID" value="NZ_FNHH01000011.1"/>
</dbReference>
<dbReference type="AlphaFoldDB" id="A0A1G9SXC6"/>
<dbReference type="PROSITE" id="PS51257">
    <property type="entry name" value="PROKAR_LIPOPROTEIN"/>
    <property type="match status" value="1"/>
</dbReference>
<keyword evidence="4" id="KW-0411">Iron-sulfur</keyword>
<dbReference type="OrthoDB" id="1201186at2"/>
<dbReference type="PROSITE" id="PS51296">
    <property type="entry name" value="RIESKE"/>
    <property type="match status" value="1"/>
</dbReference>
<keyword evidence="2" id="KW-0479">Metal-binding</keyword>